<keyword evidence="3" id="KW-1185">Reference proteome</keyword>
<dbReference type="RefSeq" id="WP_237864241.1">
    <property type="nucleotide sequence ID" value="NZ_JAKLTY010000016.1"/>
</dbReference>
<evidence type="ECO:0000313" key="4">
    <source>
        <dbReference type="Proteomes" id="UP001139054"/>
    </source>
</evidence>
<reference evidence="1" key="1">
    <citation type="submission" date="2022-01" db="EMBL/GenBank/DDBJ databases">
        <title>Genome sequnece data of strain Bradyrhizobium sp. nov.</title>
        <authorList>
            <person name="Zhang J."/>
        </authorList>
    </citation>
    <scope>NUCLEOTIDE SEQUENCE</scope>
    <source>
        <strain evidence="2">WYCCWR 12774</strain>
        <strain evidence="1">WYCCWR 13023</strain>
    </source>
</reference>
<dbReference type="EMBL" id="JAKLUA010000003">
    <property type="protein sequence ID" value="MCG2667679.1"/>
    <property type="molecule type" value="Genomic_DNA"/>
</dbReference>
<name>A0A9X1RFU8_9BRAD</name>
<dbReference type="Proteomes" id="UP001139012">
    <property type="component" value="Unassembled WGS sequence"/>
</dbReference>
<evidence type="ECO:0000313" key="1">
    <source>
        <dbReference type="EMBL" id="MCG2629829.1"/>
    </source>
</evidence>
<protein>
    <submittedName>
        <fullName evidence="1">Uncharacterized protein</fullName>
    </submittedName>
</protein>
<gene>
    <name evidence="2" type="ORF">L6637_11995</name>
    <name evidence="1" type="ORF">L6654_24695</name>
</gene>
<dbReference type="AlphaFoldDB" id="A0A9X1RFU8"/>
<accession>A0A9X1RFU8</accession>
<proteinExistence type="predicted"/>
<sequence>MTAVTLAALEIGLRIADFRELRDGVSERSLSYAYDAELGRAPVRGSTSVGVVASASPTPEAQRR</sequence>
<organism evidence="1 4">
    <name type="scientific">Bradyrhizobium zhengyangense</name>
    <dbReference type="NCBI Taxonomy" id="2911009"/>
    <lineage>
        <taxon>Bacteria</taxon>
        <taxon>Pseudomonadati</taxon>
        <taxon>Pseudomonadota</taxon>
        <taxon>Alphaproteobacteria</taxon>
        <taxon>Hyphomicrobiales</taxon>
        <taxon>Nitrobacteraceae</taxon>
        <taxon>Bradyrhizobium</taxon>
    </lineage>
</organism>
<evidence type="ECO:0000313" key="2">
    <source>
        <dbReference type="EMBL" id="MCG2667679.1"/>
    </source>
</evidence>
<dbReference type="Proteomes" id="UP001139054">
    <property type="component" value="Unassembled WGS sequence"/>
</dbReference>
<dbReference type="EMBL" id="JAKLTY010000016">
    <property type="protein sequence ID" value="MCG2629829.1"/>
    <property type="molecule type" value="Genomic_DNA"/>
</dbReference>
<comment type="caution">
    <text evidence="1">The sequence shown here is derived from an EMBL/GenBank/DDBJ whole genome shotgun (WGS) entry which is preliminary data.</text>
</comment>
<evidence type="ECO:0000313" key="3">
    <source>
        <dbReference type="Proteomes" id="UP001139012"/>
    </source>
</evidence>